<accession>A0A016W8W0</accession>
<dbReference type="OrthoDB" id="268428at2759"/>
<dbReference type="Pfam" id="PF00227">
    <property type="entry name" value="Proteasome"/>
    <property type="match status" value="1"/>
</dbReference>
<dbReference type="InterPro" id="IPR029055">
    <property type="entry name" value="Ntn_hydrolases_N"/>
</dbReference>
<dbReference type="InterPro" id="IPR001353">
    <property type="entry name" value="Proteasome_sua/b"/>
</dbReference>
<comment type="caution">
    <text evidence="1">The sequence shown here is derived from an EMBL/GenBank/DDBJ whole genome shotgun (WGS) entry which is preliminary data.</text>
</comment>
<dbReference type="AlphaFoldDB" id="A0A016W8W0"/>
<dbReference type="GO" id="GO:0051603">
    <property type="term" value="P:proteolysis involved in protein catabolic process"/>
    <property type="evidence" value="ECO:0007669"/>
    <property type="project" value="InterPro"/>
</dbReference>
<evidence type="ECO:0000313" key="2">
    <source>
        <dbReference type="Proteomes" id="UP000024635"/>
    </source>
</evidence>
<dbReference type="STRING" id="53326.A0A016W8W0"/>
<dbReference type="Gene3D" id="3.60.20.10">
    <property type="entry name" value="Glutamine Phosphoribosylpyrophosphate, subunit 1, domain 1"/>
    <property type="match status" value="1"/>
</dbReference>
<keyword evidence="2" id="KW-1185">Reference proteome</keyword>
<dbReference type="GO" id="GO:0005839">
    <property type="term" value="C:proteasome core complex"/>
    <property type="evidence" value="ECO:0007669"/>
    <property type="project" value="InterPro"/>
</dbReference>
<proteinExistence type="predicted"/>
<dbReference type="EMBL" id="JARK01000652">
    <property type="protein sequence ID" value="EYC35448.1"/>
    <property type="molecule type" value="Genomic_DNA"/>
</dbReference>
<evidence type="ECO:0008006" key="3">
    <source>
        <dbReference type="Google" id="ProtNLM"/>
    </source>
</evidence>
<evidence type="ECO:0000313" key="1">
    <source>
        <dbReference type="EMBL" id="EYC35448.1"/>
    </source>
</evidence>
<protein>
    <recommendedName>
        <fullName evidence="3">Proteasome subunit beta</fullName>
    </recommendedName>
</protein>
<name>A0A016W8W0_9BILA</name>
<dbReference type="Proteomes" id="UP000024635">
    <property type="component" value="Unassembled WGS sequence"/>
</dbReference>
<sequence>MARGMHFLIGVATDEYVILASDKATFAYGAVLADDRISPREKLTMMRIGEEGDVAQFGDWTKRNIRLYAIRNGYELCPKSAHHWSRRGIAEALRTEDYYAVDVLLGGFDGIHLSHVSSETCLFLPSAARTFEHCSRDAHLNRPITVQQRTSRHAAPDGTMYSTGRARDPRARNRMFLKRRFTKIGSVMKRTVSNFTFLFGEYIFFQGNSCTITLKALRCQRES</sequence>
<organism evidence="1 2">
    <name type="scientific">Ancylostoma ceylanicum</name>
    <dbReference type="NCBI Taxonomy" id="53326"/>
    <lineage>
        <taxon>Eukaryota</taxon>
        <taxon>Metazoa</taxon>
        <taxon>Ecdysozoa</taxon>
        <taxon>Nematoda</taxon>
        <taxon>Chromadorea</taxon>
        <taxon>Rhabditida</taxon>
        <taxon>Rhabditina</taxon>
        <taxon>Rhabditomorpha</taxon>
        <taxon>Strongyloidea</taxon>
        <taxon>Ancylostomatidae</taxon>
        <taxon>Ancylostomatinae</taxon>
        <taxon>Ancylostoma</taxon>
    </lineage>
</organism>
<dbReference type="SUPFAM" id="SSF56235">
    <property type="entry name" value="N-terminal nucleophile aminohydrolases (Ntn hydrolases)"/>
    <property type="match status" value="1"/>
</dbReference>
<gene>
    <name evidence="1" type="primary">Acey_s1052.g3498</name>
    <name evidence="1" type="ORF">Y032_1052g3498</name>
</gene>
<reference evidence="2" key="1">
    <citation type="journal article" date="2015" name="Nat. Genet.">
        <title>The genome and transcriptome of the zoonotic hookworm Ancylostoma ceylanicum identify infection-specific gene families.</title>
        <authorList>
            <person name="Schwarz E.M."/>
            <person name="Hu Y."/>
            <person name="Antoshechkin I."/>
            <person name="Miller M.M."/>
            <person name="Sternberg P.W."/>
            <person name="Aroian R.V."/>
        </authorList>
    </citation>
    <scope>NUCLEOTIDE SEQUENCE</scope>
    <source>
        <strain evidence="2">HY135</strain>
    </source>
</reference>